<keyword evidence="1" id="KW-0472">Membrane</keyword>
<dbReference type="Gene3D" id="3.20.20.450">
    <property type="entry name" value="EAL domain"/>
    <property type="match status" value="1"/>
</dbReference>
<feature type="domain" description="GGDEF" evidence="4">
    <location>
        <begin position="516"/>
        <end position="640"/>
    </location>
</feature>
<dbReference type="PANTHER" id="PTHR44757">
    <property type="entry name" value="DIGUANYLATE CYCLASE DGCP"/>
    <property type="match status" value="1"/>
</dbReference>
<dbReference type="Pfam" id="PF00989">
    <property type="entry name" value="PAS"/>
    <property type="match status" value="1"/>
</dbReference>
<keyword evidence="5" id="KW-0614">Plasmid</keyword>
<feature type="domain" description="PAS" evidence="2">
    <location>
        <begin position="359"/>
        <end position="395"/>
    </location>
</feature>
<protein>
    <submittedName>
        <fullName evidence="5">Diguanylate cyclase/phosphodiesterase</fullName>
    </submittedName>
</protein>
<keyword evidence="1" id="KW-1133">Transmembrane helix</keyword>
<dbReference type="InterPro" id="IPR000014">
    <property type="entry name" value="PAS"/>
</dbReference>
<dbReference type="SMART" id="SM00052">
    <property type="entry name" value="EAL"/>
    <property type="match status" value="1"/>
</dbReference>
<dbReference type="InterPro" id="IPR001633">
    <property type="entry name" value="EAL_dom"/>
</dbReference>
<dbReference type="SUPFAM" id="SSF55785">
    <property type="entry name" value="PYP-like sensor domain (PAS domain)"/>
    <property type="match status" value="1"/>
</dbReference>
<dbReference type="CDD" id="cd01948">
    <property type="entry name" value="EAL"/>
    <property type="match status" value="1"/>
</dbReference>
<dbReference type="Gene3D" id="3.30.70.270">
    <property type="match status" value="1"/>
</dbReference>
<evidence type="ECO:0000313" key="6">
    <source>
        <dbReference type="Proteomes" id="UP000002287"/>
    </source>
</evidence>
<sequence length="901" mass="96538">MFFCPLFPQLSAAPLRIITCGEIQQTAKILKTGKARAGKREVEDGKVRKKVRGKKPKRMIIAVGVMSSFILTSIAGYEVYDRRNDAYREARSDIAVYSATLSRQAADIVRSQRVVISEVGRTLLRSEDARLTREETVRRVRAIALQSSVDNLFLYDAASNFLFDASEKPLDSPPYAPTLASLVSQGLVVEGPTPASPGHISASQALLSRSGRYRWIATSWIDFSPFEKTVSAVINDKGVKVALITAAGRPLIASASDGIDLLAFGQEAVDAWGRGVSEEPVGAIFAGASVQKVVRQVGGAPLLLHVSIDDSVVDARWKRTGFYVAGLTAAGLILIWTLVFFVLRQIDRLIELANRAEKGEAKFLEILSKLGDGVISTDLDGRIRFANHQALSLLGGTTRIGLSGEQLQSLLPPVPRDMFVALVSQPATASSSGMHWDGRLQTESGRVVDSEIKAFLTGRVQKDGVVVTIHDATEQKAHEARLIDAATIDPVTHLSNVVTFSSRLAELLTSAKDTDTCHALLAVHADLAGGLPLAESVQSLAADRLLTITRDSDSLASDGSGRFFVLLRNIVEPVDMARVAQRIIAAYEAPLHLGNSKVQVVTRVGVALFPFDGTTDDALLASANAAASSATMRPYRFANDAVCRQLVRFQSQADSVRSAIKSGHVNALYDPLVELRTGKRIGSLVSPHIRMGERNAPLDRFLSIIEEANLCRSADASVLTAVQHDLTTLASGQSVSQLLIPVQQDCFLSGDLMQMLSSIGLNTLSHVQVGFFVSELFPKKRLDHARTTIRQLRKAGFATYLGDFGVGLASLTELLSLGLDGVIVDHSIINAASAQDDAFAFMTALTSAASAGEMCVIATGVESEETASMLSNMGVDRATGPLFGRALTASALANIQPVGLT</sequence>
<dbReference type="SMART" id="SM00091">
    <property type="entry name" value="PAS"/>
    <property type="match status" value="1"/>
</dbReference>
<dbReference type="CDD" id="cd00130">
    <property type="entry name" value="PAS"/>
    <property type="match status" value="1"/>
</dbReference>
<evidence type="ECO:0000259" key="2">
    <source>
        <dbReference type="PROSITE" id="PS50112"/>
    </source>
</evidence>
<dbReference type="Gene3D" id="3.30.450.20">
    <property type="entry name" value="PAS domain"/>
    <property type="match status" value="1"/>
</dbReference>
<feature type="transmembrane region" description="Helical" evidence="1">
    <location>
        <begin position="59"/>
        <end position="80"/>
    </location>
</feature>
<dbReference type="NCBIfam" id="TIGR00229">
    <property type="entry name" value="sensory_box"/>
    <property type="match status" value="1"/>
</dbReference>
<evidence type="ECO:0000259" key="3">
    <source>
        <dbReference type="PROSITE" id="PS50883"/>
    </source>
</evidence>
<dbReference type="Proteomes" id="UP000002287">
    <property type="component" value="Plasmid pBVIE01"/>
</dbReference>
<geneLocation type="plasmid" evidence="5 6">
    <name>pBVIE01</name>
</geneLocation>
<dbReference type="PROSITE" id="PS50112">
    <property type="entry name" value="PAS"/>
    <property type="match status" value="1"/>
</dbReference>
<reference evidence="5 6" key="1">
    <citation type="submission" date="2007-03" db="EMBL/GenBank/DDBJ databases">
        <title>Complete sequence of plasmid pBVIE01 of Burkholderia vietnamiensis G4.</title>
        <authorList>
            <consortium name="US DOE Joint Genome Institute"/>
            <person name="Copeland A."/>
            <person name="Lucas S."/>
            <person name="Lapidus A."/>
            <person name="Barry K."/>
            <person name="Detter J.C."/>
            <person name="Glavina del Rio T."/>
            <person name="Hammon N."/>
            <person name="Israni S."/>
            <person name="Dalin E."/>
            <person name="Tice H."/>
            <person name="Pitluck S."/>
            <person name="Chain P."/>
            <person name="Malfatti S."/>
            <person name="Shin M."/>
            <person name="Vergez L."/>
            <person name="Schmutz J."/>
            <person name="Larimer F."/>
            <person name="Land M."/>
            <person name="Hauser L."/>
            <person name="Kyrpides N."/>
            <person name="Tiedje J."/>
            <person name="Richardson P."/>
        </authorList>
    </citation>
    <scope>NUCLEOTIDE SEQUENCE [LARGE SCALE GENOMIC DNA]</scope>
    <source>
        <strain evidence="6">G4 / LMG 22486</strain>
        <plasmid evidence="5 6">pBVIE01</plasmid>
    </source>
</reference>
<proteinExistence type="predicted"/>
<dbReference type="InterPro" id="IPR043128">
    <property type="entry name" value="Rev_trsase/Diguanyl_cyclase"/>
</dbReference>
<evidence type="ECO:0000259" key="4">
    <source>
        <dbReference type="PROSITE" id="PS50887"/>
    </source>
</evidence>
<dbReference type="InterPro" id="IPR000160">
    <property type="entry name" value="GGDEF_dom"/>
</dbReference>
<name>A4JTT4_BURVG</name>
<dbReference type="SMART" id="SM00267">
    <property type="entry name" value="GGDEF"/>
    <property type="match status" value="1"/>
</dbReference>
<dbReference type="Pfam" id="PF00990">
    <property type="entry name" value="GGDEF"/>
    <property type="match status" value="1"/>
</dbReference>
<dbReference type="InterPro" id="IPR013767">
    <property type="entry name" value="PAS_fold"/>
</dbReference>
<feature type="domain" description="EAL" evidence="3">
    <location>
        <begin position="649"/>
        <end position="900"/>
    </location>
</feature>
<dbReference type="HOGENOM" id="CLU_321527_0_0_4"/>
<dbReference type="GO" id="GO:0006355">
    <property type="term" value="P:regulation of DNA-templated transcription"/>
    <property type="evidence" value="ECO:0007669"/>
    <property type="project" value="InterPro"/>
</dbReference>
<dbReference type="Pfam" id="PF00563">
    <property type="entry name" value="EAL"/>
    <property type="match status" value="1"/>
</dbReference>
<gene>
    <name evidence="5" type="ordered locus">Bcep1808_6800</name>
</gene>
<dbReference type="InterPro" id="IPR035965">
    <property type="entry name" value="PAS-like_dom_sf"/>
</dbReference>
<dbReference type="SUPFAM" id="SSF55073">
    <property type="entry name" value="Nucleotide cyclase"/>
    <property type="match status" value="1"/>
</dbReference>
<dbReference type="PANTHER" id="PTHR44757:SF2">
    <property type="entry name" value="BIOFILM ARCHITECTURE MAINTENANCE PROTEIN MBAA"/>
    <property type="match status" value="1"/>
</dbReference>
<organism evidence="5 6">
    <name type="scientific">Burkholderia vietnamiensis (strain G4 / LMG 22486)</name>
    <name type="common">Burkholderia cepacia (strain R1808)</name>
    <dbReference type="NCBI Taxonomy" id="269482"/>
    <lineage>
        <taxon>Bacteria</taxon>
        <taxon>Pseudomonadati</taxon>
        <taxon>Pseudomonadota</taxon>
        <taxon>Betaproteobacteria</taxon>
        <taxon>Burkholderiales</taxon>
        <taxon>Burkholderiaceae</taxon>
        <taxon>Burkholderia</taxon>
        <taxon>Burkholderia cepacia complex</taxon>
    </lineage>
</organism>
<accession>A4JTT4</accession>
<dbReference type="PROSITE" id="PS50883">
    <property type="entry name" value="EAL"/>
    <property type="match status" value="1"/>
</dbReference>
<evidence type="ECO:0000256" key="1">
    <source>
        <dbReference type="SAM" id="Phobius"/>
    </source>
</evidence>
<keyword evidence="1" id="KW-0812">Transmembrane</keyword>
<dbReference type="PROSITE" id="PS50887">
    <property type="entry name" value="GGDEF"/>
    <property type="match status" value="1"/>
</dbReference>
<dbReference type="InterPro" id="IPR035919">
    <property type="entry name" value="EAL_sf"/>
</dbReference>
<dbReference type="AlphaFoldDB" id="A4JTT4"/>
<dbReference type="SUPFAM" id="SSF141868">
    <property type="entry name" value="EAL domain-like"/>
    <property type="match status" value="1"/>
</dbReference>
<dbReference type="KEGG" id="bvi:Bcep1808_6800"/>
<evidence type="ECO:0000313" key="5">
    <source>
        <dbReference type="EMBL" id="ABO59687.1"/>
    </source>
</evidence>
<dbReference type="InterPro" id="IPR029787">
    <property type="entry name" value="Nucleotide_cyclase"/>
</dbReference>
<dbReference type="InterPro" id="IPR052155">
    <property type="entry name" value="Biofilm_reg_signaling"/>
</dbReference>
<dbReference type="EMBL" id="CP000617">
    <property type="protein sequence ID" value="ABO59687.1"/>
    <property type="molecule type" value="Genomic_DNA"/>
</dbReference>
<feature type="transmembrane region" description="Helical" evidence="1">
    <location>
        <begin position="321"/>
        <end position="343"/>
    </location>
</feature>